<dbReference type="GO" id="GO:0006412">
    <property type="term" value="P:translation"/>
    <property type="evidence" value="ECO:0007669"/>
    <property type="project" value="UniProtKB-KW"/>
</dbReference>
<dbReference type="InterPro" id="IPR023168">
    <property type="entry name" value="GatB_Yqey_C_2"/>
</dbReference>
<evidence type="ECO:0000256" key="3">
    <source>
        <dbReference type="ARBA" id="ARBA00022840"/>
    </source>
</evidence>
<dbReference type="Pfam" id="PF02637">
    <property type="entry name" value="GatB_Yqey"/>
    <property type="match status" value="1"/>
</dbReference>
<dbReference type="Proteomes" id="UP000565078">
    <property type="component" value="Unassembled WGS sequence"/>
</dbReference>
<feature type="domain" description="Asn/Gln amidotransferase" evidence="5">
    <location>
        <begin position="43"/>
        <end position="184"/>
    </location>
</feature>
<evidence type="ECO:0000256" key="4">
    <source>
        <dbReference type="ARBA" id="ARBA00022917"/>
    </source>
</evidence>
<accession>A0A7J4IW07</accession>
<organism evidence="6 7">
    <name type="scientific">Candidatus Iainarchaeum sp</name>
    <dbReference type="NCBI Taxonomy" id="3101447"/>
    <lineage>
        <taxon>Archaea</taxon>
        <taxon>Candidatus Iainarchaeota</taxon>
        <taxon>Candidatus Iainarchaeia</taxon>
        <taxon>Candidatus Iainarchaeales</taxon>
        <taxon>Candidatus Iainarchaeaceae</taxon>
        <taxon>Candidatus Iainarchaeum</taxon>
    </lineage>
</organism>
<feature type="non-terminal residue" evidence="6">
    <location>
        <position position="1"/>
    </location>
</feature>
<dbReference type="Gene3D" id="1.10.10.410">
    <property type="match status" value="1"/>
</dbReference>
<protein>
    <recommendedName>
        <fullName evidence="5">Asn/Gln amidotransferase domain-containing protein</fullName>
    </recommendedName>
</protein>
<dbReference type="GO" id="GO:0070681">
    <property type="term" value="P:glutaminyl-tRNAGln biosynthesis via transamidation"/>
    <property type="evidence" value="ECO:0007669"/>
    <property type="project" value="TreeGrafter"/>
</dbReference>
<dbReference type="PANTHER" id="PTHR11659:SF2">
    <property type="entry name" value="GLUTAMYL-TRNA(GLN) AMIDOTRANSFERASE SUBUNIT E"/>
    <property type="match status" value="1"/>
</dbReference>
<dbReference type="SMART" id="SM00845">
    <property type="entry name" value="GatB_Yqey"/>
    <property type="match status" value="1"/>
</dbReference>
<name>A0A7J4IW07_9ARCH</name>
<keyword evidence="3" id="KW-0067">ATP-binding</keyword>
<dbReference type="PANTHER" id="PTHR11659">
    <property type="entry name" value="GLUTAMYL-TRNA GLN AMIDOTRANSFERASE SUBUNIT B MITOCHONDRIAL AND PROKARYOTIC PET112-RELATED"/>
    <property type="match status" value="1"/>
</dbReference>
<keyword evidence="2" id="KW-0547">Nucleotide-binding</keyword>
<proteinExistence type="predicted"/>
<dbReference type="EMBL" id="DUGC01000055">
    <property type="protein sequence ID" value="HIH09713.1"/>
    <property type="molecule type" value="Genomic_DNA"/>
</dbReference>
<evidence type="ECO:0000313" key="6">
    <source>
        <dbReference type="EMBL" id="HIH09713.1"/>
    </source>
</evidence>
<evidence type="ECO:0000313" key="7">
    <source>
        <dbReference type="Proteomes" id="UP000565078"/>
    </source>
</evidence>
<keyword evidence="1" id="KW-0436">Ligase</keyword>
<comment type="caution">
    <text evidence="6">The sequence shown here is derived from an EMBL/GenBank/DDBJ whole genome shotgun (WGS) entry which is preliminary data.</text>
</comment>
<gene>
    <name evidence="6" type="ORF">HA254_03495</name>
</gene>
<keyword evidence="4" id="KW-0648">Protein biosynthesis</keyword>
<dbReference type="InterPro" id="IPR003789">
    <property type="entry name" value="Asn/Gln_tRNA_amidoTrase-B-like"/>
</dbReference>
<evidence type="ECO:0000256" key="2">
    <source>
        <dbReference type="ARBA" id="ARBA00022741"/>
    </source>
</evidence>
<evidence type="ECO:0000259" key="5">
    <source>
        <dbReference type="SMART" id="SM00845"/>
    </source>
</evidence>
<dbReference type="GO" id="GO:0050567">
    <property type="term" value="F:glutaminyl-tRNA synthase (glutamine-hydrolyzing) activity"/>
    <property type="evidence" value="ECO:0007669"/>
    <property type="project" value="TreeGrafter"/>
</dbReference>
<dbReference type="InterPro" id="IPR018027">
    <property type="entry name" value="Asn/Gln_amidotransferase"/>
</dbReference>
<sequence>AAKELDAIRKQLPRSVAEREKLYAKWGLNEKHIDEMKLSNYARMFERAVAGGADARKGAVFLLEGLVEARREGASTENLAENDLEEFMAMISTGKMPKEIQKEAIMAKCKDPALTLGKILAQLGAKVAEKGEVESIVQQVVSKNKELIALKGIGAMAALMGEAMKELRGRASGKEVSELLAREIGKQVK</sequence>
<dbReference type="GO" id="GO:0005524">
    <property type="term" value="F:ATP binding"/>
    <property type="evidence" value="ECO:0007669"/>
    <property type="project" value="UniProtKB-KW"/>
</dbReference>
<reference evidence="7" key="1">
    <citation type="journal article" date="2020" name="bioRxiv">
        <title>A rank-normalized archaeal taxonomy based on genome phylogeny resolves widespread incomplete and uneven classifications.</title>
        <authorList>
            <person name="Rinke C."/>
            <person name="Chuvochina M."/>
            <person name="Mussig A.J."/>
            <person name="Chaumeil P.-A."/>
            <person name="Waite D.W."/>
            <person name="Whitman W.B."/>
            <person name="Parks D.H."/>
            <person name="Hugenholtz P."/>
        </authorList>
    </citation>
    <scope>NUCLEOTIDE SEQUENCE [LARGE SCALE GENOMIC DNA]</scope>
</reference>
<dbReference type="AlphaFoldDB" id="A0A7J4IW07"/>
<dbReference type="SUPFAM" id="SSF89095">
    <property type="entry name" value="GatB/YqeY motif"/>
    <property type="match status" value="1"/>
</dbReference>
<evidence type="ECO:0000256" key="1">
    <source>
        <dbReference type="ARBA" id="ARBA00022598"/>
    </source>
</evidence>
<dbReference type="InterPro" id="IPR017959">
    <property type="entry name" value="Asn/Gln-tRNA_amidoTrfase_suB/E"/>
</dbReference>